<gene>
    <name evidence="4" type="ORF">HHI36_008272</name>
</gene>
<dbReference type="Proteomes" id="UP001516400">
    <property type="component" value="Unassembled WGS sequence"/>
</dbReference>
<feature type="signal peptide" evidence="2">
    <location>
        <begin position="1"/>
        <end position="21"/>
    </location>
</feature>
<proteinExistence type="inferred from homology"/>
<reference evidence="4 5" key="1">
    <citation type="journal article" date="2021" name="BMC Biol.">
        <title>Horizontally acquired antibacterial genes associated with adaptive radiation of ladybird beetles.</title>
        <authorList>
            <person name="Li H.S."/>
            <person name="Tang X.F."/>
            <person name="Huang Y.H."/>
            <person name="Xu Z.Y."/>
            <person name="Chen M.L."/>
            <person name="Du X.Y."/>
            <person name="Qiu B.Y."/>
            <person name="Chen P.T."/>
            <person name="Zhang W."/>
            <person name="Slipinski A."/>
            <person name="Escalona H.E."/>
            <person name="Waterhouse R.M."/>
            <person name="Zwick A."/>
            <person name="Pang H."/>
        </authorList>
    </citation>
    <scope>NUCLEOTIDE SEQUENCE [LARGE SCALE GENOMIC DNA]</scope>
    <source>
        <strain evidence="4">SYSU2018</strain>
    </source>
</reference>
<organism evidence="4 5">
    <name type="scientific">Cryptolaemus montrouzieri</name>
    <dbReference type="NCBI Taxonomy" id="559131"/>
    <lineage>
        <taxon>Eukaryota</taxon>
        <taxon>Metazoa</taxon>
        <taxon>Ecdysozoa</taxon>
        <taxon>Arthropoda</taxon>
        <taxon>Hexapoda</taxon>
        <taxon>Insecta</taxon>
        <taxon>Pterygota</taxon>
        <taxon>Neoptera</taxon>
        <taxon>Endopterygota</taxon>
        <taxon>Coleoptera</taxon>
        <taxon>Polyphaga</taxon>
        <taxon>Cucujiformia</taxon>
        <taxon>Coccinelloidea</taxon>
        <taxon>Coccinellidae</taxon>
        <taxon>Scymninae</taxon>
        <taxon>Scymnini</taxon>
        <taxon>Cryptolaemus</taxon>
    </lineage>
</organism>
<evidence type="ECO:0000256" key="1">
    <source>
        <dbReference type="ARBA" id="ARBA00006889"/>
    </source>
</evidence>
<name>A0ABD2MS08_9CUCU</name>
<dbReference type="GO" id="GO:0006950">
    <property type="term" value="P:response to stress"/>
    <property type="evidence" value="ECO:0007669"/>
    <property type="project" value="UniProtKB-ARBA"/>
</dbReference>
<feature type="domain" description="Lipocalin/cytosolic fatty-acid binding" evidence="3">
    <location>
        <begin position="43"/>
        <end position="186"/>
    </location>
</feature>
<dbReference type="InterPro" id="IPR012674">
    <property type="entry name" value="Calycin"/>
</dbReference>
<comment type="similarity">
    <text evidence="1 2">Belongs to the calycin superfamily. Lipocalin family.</text>
</comment>
<evidence type="ECO:0000313" key="4">
    <source>
        <dbReference type="EMBL" id="KAL3269189.1"/>
    </source>
</evidence>
<keyword evidence="2" id="KW-0732">Signal</keyword>
<dbReference type="SUPFAM" id="SSF50814">
    <property type="entry name" value="Lipocalins"/>
    <property type="match status" value="1"/>
</dbReference>
<dbReference type="InterPro" id="IPR022271">
    <property type="entry name" value="Lipocalin_ApoD"/>
</dbReference>
<dbReference type="PANTHER" id="PTHR10612">
    <property type="entry name" value="APOLIPOPROTEIN D"/>
    <property type="match status" value="1"/>
</dbReference>
<sequence>MVRHFLLFLAVVFCSVKLVLCSGFGRCPKLEYMKNFNMTKFTGRWYEVERTFYLIEIIYSCVTVEMEMVSNMKMNISVISRSRWFDGVTMSEGFALQSKKDPTIFVYKVNTKFPRLLSKYLPGAGFYQILDTDYDSYAILWSCTDYFLAHTDMIWIWGRQRQLNVTTRSNVYNILNQYDLDPERLTLPTDANCMDEI</sequence>
<accession>A0ABD2MS08</accession>
<dbReference type="InterPro" id="IPR000566">
    <property type="entry name" value="Lipocln_cytosolic_FA-bd_dom"/>
</dbReference>
<evidence type="ECO:0000256" key="2">
    <source>
        <dbReference type="PIRNR" id="PIRNR036893"/>
    </source>
</evidence>
<protein>
    <recommendedName>
        <fullName evidence="3">Lipocalin/cytosolic fatty-acid binding domain-containing protein</fullName>
    </recommendedName>
</protein>
<feature type="chain" id="PRO_5044536976" description="Lipocalin/cytosolic fatty-acid binding domain-containing protein" evidence="2">
    <location>
        <begin position="22"/>
        <end position="197"/>
    </location>
</feature>
<evidence type="ECO:0000259" key="3">
    <source>
        <dbReference type="Pfam" id="PF00061"/>
    </source>
</evidence>
<keyword evidence="5" id="KW-1185">Reference proteome</keyword>
<dbReference type="Gene3D" id="2.40.128.20">
    <property type="match status" value="1"/>
</dbReference>
<dbReference type="PANTHER" id="PTHR10612:SF41">
    <property type="entry name" value="GLIAL LAZARILLO, ISOFORM A"/>
    <property type="match status" value="1"/>
</dbReference>
<comment type="caution">
    <text evidence="4">The sequence shown here is derived from an EMBL/GenBank/DDBJ whole genome shotgun (WGS) entry which is preliminary data.</text>
</comment>
<dbReference type="PIRSF" id="PIRSF036893">
    <property type="entry name" value="Lipocalin_ApoD"/>
    <property type="match status" value="1"/>
</dbReference>
<dbReference type="AlphaFoldDB" id="A0ABD2MS08"/>
<dbReference type="EMBL" id="JABFTP020000021">
    <property type="protein sequence ID" value="KAL3269189.1"/>
    <property type="molecule type" value="Genomic_DNA"/>
</dbReference>
<evidence type="ECO:0000313" key="5">
    <source>
        <dbReference type="Proteomes" id="UP001516400"/>
    </source>
</evidence>
<dbReference type="Pfam" id="PF00061">
    <property type="entry name" value="Lipocalin"/>
    <property type="match status" value="1"/>
</dbReference>